<protein>
    <submittedName>
        <fullName evidence="1">Uncharacterized protein</fullName>
    </submittedName>
</protein>
<organism evidence="1">
    <name type="scientific">marine sediment metagenome</name>
    <dbReference type="NCBI Taxonomy" id="412755"/>
    <lineage>
        <taxon>unclassified sequences</taxon>
        <taxon>metagenomes</taxon>
        <taxon>ecological metagenomes</taxon>
    </lineage>
</organism>
<proteinExistence type="predicted"/>
<gene>
    <name evidence="1" type="ORF">LCGC14_1187920</name>
</gene>
<accession>A0A0F9PQN6</accession>
<dbReference type="EMBL" id="LAZR01006005">
    <property type="protein sequence ID" value="KKM95462.1"/>
    <property type="molecule type" value="Genomic_DNA"/>
</dbReference>
<evidence type="ECO:0000313" key="1">
    <source>
        <dbReference type="EMBL" id="KKM95462.1"/>
    </source>
</evidence>
<name>A0A0F9PQN6_9ZZZZ</name>
<dbReference type="AlphaFoldDB" id="A0A0F9PQN6"/>
<sequence length="48" mass="5801">MIQEIKRLSKKYQAIAKHSEYVNVSEIICDLYRLTLHARLMRIPKDKR</sequence>
<comment type="caution">
    <text evidence="1">The sequence shown here is derived from an EMBL/GenBank/DDBJ whole genome shotgun (WGS) entry which is preliminary data.</text>
</comment>
<reference evidence="1" key="1">
    <citation type="journal article" date="2015" name="Nature">
        <title>Complex archaea that bridge the gap between prokaryotes and eukaryotes.</title>
        <authorList>
            <person name="Spang A."/>
            <person name="Saw J.H."/>
            <person name="Jorgensen S.L."/>
            <person name="Zaremba-Niedzwiedzka K."/>
            <person name="Martijn J."/>
            <person name="Lind A.E."/>
            <person name="van Eijk R."/>
            <person name="Schleper C."/>
            <person name="Guy L."/>
            <person name="Ettema T.J."/>
        </authorList>
    </citation>
    <scope>NUCLEOTIDE SEQUENCE</scope>
</reference>